<dbReference type="Pfam" id="PF02469">
    <property type="entry name" value="Fasciclin"/>
    <property type="match status" value="1"/>
</dbReference>
<organism evidence="3 4">
    <name type="scientific">Acetobacter vaccinii</name>
    <dbReference type="NCBI Taxonomy" id="2592655"/>
    <lineage>
        <taxon>Bacteria</taxon>
        <taxon>Pseudomonadati</taxon>
        <taxon>Pseudomonadota</taxon>
        <taxon>Alphaproteobacteria</taxon>
        <taxon>Acetobacterales</taxon>
        <taxon>Acetobacteraceae</taxon>
        <taxon>Acetobacter</taxon>
    </lineage>
</organism>
<dbReference type="KEGG" id="acek:FLP30_02535"/>
<sequence length="248" mass="26298">MPRSMPPLTRHNTRLATGLLLVLSGMAAGCTHQPDARQDIYTTPTASCARMLPTVTGTRTYTPANHTGADDLRASPDSAVAYPNPQTPAFCDRPLSETLRASIEMANYSRVLEKAGLLSLLQQNGPFTVFGIPNSALESYAAPQTSGIPDTLVAQARAIGAYSIVPGRWTQARIRAAVLASPSHQAHLPTLDGAGILARLDATTGQIILENGHGVSTRLWVVDVPQSNGILYFTQGLLPPPSARADHS</sequence>
<keyword evidence="4" id="KW-1185">Reference proteome</keyword>
<keyword evidence="1" id="KW-0732">Signal</keyword>
<evidence type="ECO:0000256" key="1">
    <source>
        <dbReference type="SAM" id="SignalP"/>
    </source>
</evidence>
<evidence type="ECO:0000313" key="3">
    <source>
        <dbReference type="EMBL" id="QEO16772.1"/>
    </source>
</evidence>
<evidence type="ECO:0000313" key="4">
    <source>
        <dbReference type="Proteomes" id="UP000324536"/>
    </source>
</evidence>
<name>A0A5C1YPR1_9PROT</name>
<dbReference type="InterPro" id="IPR000782">
    <property type="entry name" value="FAS1_domain"/>
</dbReference>
<proteinExistence type="predicted"/>
<protein>
    <submittedName>
        <fullName evidence="3">Fasciclin</fullName>
    </submittedName>
</protein>
<feature type="chain" id="PRO_5022843059" evidence="1">
    <location>
        <begin position="28"/>
        <end position="248"/>
    </location>
</feature>
<dbReference type="SUPFAM" id="SSF82153">
    <property type="entry name" value="FAS1 domain"/>
    <property type="match status" value="1"/>
</dbReference>
<dbReference type="PROSITE" id="PS50213">
    <property type="entry name" value="FAS1"/>
    <property type="match status" value="1"/>
</dbReference>
<gene>
    <name evidence="3" type="ORF">FLP30_02535</name>
</gene>
<dbReference type="RefSeq" id="WP_149278410.1">
    <property type="nucleotide sequence ID" value="NZ_CP043506.1"/>
</dbReference>
<dbReference type="InterPro" id="IPR036378">
    <property type="entry name" value="FAS1_dom_sf"/>
</dbReference>
<dbReference type="OrthoDB" id="9800666at2"/>
<dbReference type="PROSITE" id="PS51257">
    <property type="entry name" value="PROKAR_LIPOPROTEIN"/>
    <property type="match status" value="1"/>
</dbReference>
<dbReference type="Proteomes" id="UP000324536">
    <property type="component" value="Chromosome"/>
</dbReference>
<dbReference type="EMBL" id="CP043506">
    <property type="protein sequence ID" value="QEO16772.1"/>
    <property type="molecule type" value="Genomic_DNA"/>
</dbReference>
<evidence type="ECO:0000259" key="2">
    <source>
        <dbReference type="PROSITE" id="PS50213"/>
    </source>
</evidence>
<feature type="signal peptide" evidence="1">
    <location>
        <begin position="1"/>
        <end position="27"/>
    </location>
</feature>
<reference evidence="3 4" key="1">
    <citation type="submission" date="2019-09" db="EMBL/GenBank/DDBJ databases">
        <title>Genome sequencing of strain KACC 21233.</title>
        <authorList>
            <person name="Heo J."/>
            <person name="Kim S.-J."/>
            <person name="Kim J.-S."/>
            <person name="Hong S.-B."/>
            <person name="Kwon S.-W."/>
        </authorList>
    </citation>
    <scope>NUCLEOTIDE SEQUENCE [LARGE SCALE GENOMIC DNA]</scope>
    <source>
        <strain evidence="3 4">KACC 21233</strain>
    </source>
</reference>
<dbReference type="AlphaFoldDB" id="A0A5C1YPR1"/>
<feature type="domain" description="FAS1" evidence="2">
    <location>
        <begin position="92"/>
        <end position="238"/>
    </location>
</feature>
<dbReference type="Gene3D" id="2.30.180.10">
    <property type="entry name" value="FAS1 domain"/>
    <property type="match status" value="1"/>
</dbReference>
<accession>A0A5C1YPR1</accession>